<organism evidence="2 3">
    <name type="scientific">Nocardiopsis coralli</name>
    <dbReference type="NCBI Taxonomy" id="2772213"/>
    <lineage>
        <taxon>Bacteria</taxon>
        <taxon>Bacillati</taxon>
        <taxon>Actinomycetota</taxon>
        <taxon>Actinomycetes</taxon>
        <taxon>Streptosporangiales</taxon>
        <taxon>Nocardiopsidaceae</taxon>
        <taxon>Nocardiopsis</taxon>
    </lineage>
</organism>
<dbReference type="Proteomes" id="UP000806528">
    <property type="component" value="Unassembled WGS sequence"/>
</dbReference>
<sequence>MSELTFRKSSYSDRSDCVAFADTQGSAVIRDSQHPDREHLPFTATEWIAFLRTANPSDTGSSGSVL</sequence>
<gene>
    <name evidence="2" type="ORF">IDM40_21740</name>
</gene>
<protein>
    <submittedName>
        <fullName evidence="2">DUF397 domain-containing protein</fullName>
    </submittedName>
</protein>
<dbReference type="EMBL" id="JADBGI010000022">
    <property type="protein sequence ID" value="MBE3001295.1"/>
    <property type="molecule type" value="Genomic_DNA"/>
</dbReference>
<comment type="caution">
    <text evidence="2">The sequence shown here is derived from an EMBL/GenBank/DDBJ whole genome shotgun (WGS) entry which is preliminary data.</text>
</comment>
<evidence type="ECO:0000313" key="2">
    <source>
        <dbReference type="EMBL" id="MBE3001295.1"/>
    </source>
</evidence>
<evidence type="ECO:0000313" key="3">
    <source>
        <dbReference type="Proteomes" id="UP000806528"/>
    </source>
</evidence>
<feature type="domain" description="DUF397" evidence="1">
    <location>
        <begin position="5"/>
        <end position="54"/>
    </location>
</feature>
<dbReference type="Pfam" id="PF04149">
    <property type="entry name" value="DUF397"/>
    <property type="match status" value="1"/>
</dbReference>
<proteinExistence type="predicted"/>
<evidence type="ECO:0000259" key="1">
    <source>
        <dbReference type="Pfam" id="PF04149"/>
    </source>
</evidence>
<dbReference type="InterPro" id="IPR007278">
    <property type="entry name" value="DUF397"/>
</dbReference>
<name>A0ABR9PC50_9ACTN</name>
<reference evidence="2 3" key="1">
    <citation type="submission" date="2020-09" db="EMBL/GenBank/DDBJ databases">
        <title>Diversity and distribution of actinomycetes associated with coral in the coast of Hainan.</title>
        <authorList>
            <person name="Li F."/>
        </authorList>
    </citation>
    <scope>NUCLEOTIDE SEQUENCE [LARGE SCALE GENOMIC DNA]</scope>
    <source>
        <strain evidence="2 3">HNM0947</strain>
    </source>
</reference>
<keyword evidence="3" id="KW-1185">Reference proteome</keyword>
<dbReference type="RefSeq" id="WP_193123882.1">
    <property type="nucleotide sequence ID" value="NZ_JADBGI010000022.1"/>
</dbReference>
<accession>A0ABR9PC50</accession>